<keyword evidence="3" id="KW-1185">Reference proteome</keyword>
<name>A0A5B7FI19_PORTR</name>
<reference evidence="2 3" key="1">
    <citation type="submission" date="2019-05" db="EMBL/GenBank/DDBJ databases">
        <title>Another draft genome of Portunus trituberculatus and its Hox gene families provides insights of decapod evolution.</title>
        <authorList>
            <person name="Jeong J.-H."/>
            <person name="Song I."/>
            <person name="Kim S."/>
            <person name="Choi T."/>
            <person name="Kim D."/>
            <person name="Ryu S."/>
            <person name="Kim W."/>
        </authorList>
    </citation>
    <scope>NUCLEOTIDE SEQUENCE [LARGE SCALE GENOMIC DNA]</scope>
    <source>
        <tissue evidence="2">Muscle</tissue>
    </source>
</reference>
<keyword evidence="1" id="KW-1133">Transmembrane helix</keyword>
<accession>A0A5B7FI19</accession>
<dbReference type="EMBL" id="VSRR010006612">
    <property type="protein sequence ID" value="MPC45177.1"/>
    <property type="molecule type" value="Genomic_DNA"/>
</dbReference>
<sequence length="60" mass="6751">MSKLGAPYSLLGREYATQENYPTKKWNYFFLGFITALVMTLLGGTAFQVSYTDVSKLTCN</sequence>
<dbReference type="AlphaFoldDB" id="A0A5B7FI19"/>
<evidence type="ECO:0000256" key="1">
    <source>
        <dbReference type="SAM" id="Phobius"/>
    </source>
</evidence>
<evidence type="ECO:0000313" key="2">
    <source>
        <dbReference type="EMBL" id="MPC45177.1"/>
    </source>
</evidence>
<dbReference type="Proteomes" id="UP000324222">
    <property type="component" value="Unassembled WGS sequence"/>
</dbReference>
<feature type="transmembrane region" description="Helical" evidence="1">
    <location>
        <begin position="28"/>
        <end position="47"/>
    </location>
</feature>
<keyword evidence="1" id="KW-0812">Transmembrane</keyword>
<comment type="caution">
    <text evidence="2">The sequence shown here is derived from an EMBL/GenBank/DDBJ whole genome shotgun (WGS) entry which is preliminary data.</text>
</comment>
<proteinExistence type="predicted"/>
<organism evidence="2 3">
    <name type="scientific">Portunus trituberculatus</name>
    <name type="common">Swimming crab</name>
    <name type="synonym">Neptunus trituberculatus</name>
    <dbReference type="NCBI Taxonomy" id="210409"/>
    <lineage>
        <taxon>Eukaryota</taxon>
        <taxon>Metazoa</taxon>
        <taxon>Ecdysozoa</taxon>
        <taxon>Arthropoda</taxon>
        <taxon>Crustacea</taxon>
        <taxon>Multicrustacea</taxon>
        <taxon>Malacostraca</taxon>
        <taxon>Eumalacostraca</taxon>
        <taxon>Eucarida</taxon>
        <taxon>Decapoda</taxon>
        <taxon>Pleocyemata</taxon>
        <taxon>Brachyura</taxon>
        <taxon>Eubrachyura</taxon>
        <taxon>Portunoidea</taxon>
        <taxon>Portunidae</taxon>
        <taxon>Portuninae</taxon>
        <taxon>Portunus</taxon>
    </lineage>
</organism>
<gene>
    <name evidence="2" type="ORF">E2C01_038866</name>
</gene>
<dbReference type="OrthoDB" id="46836at2759"/>
<evidence type="ECO:0000313" key="3">
    <source>
        <dbReference type="Proteomes" id="UP000324222"/>
    </source>
</evidence>
<keyword evidence="1" id="KW-0472">Membrane</keyword>
<protein>
    <submittedName>
        <fullName evidence="2">Uncharacterized protein</fullName>
    </submittedName>
</protein>